<dbReference type="SMART" id="SM00278">
    <property type="entry name" value="HhH1"/>
    <property type="match status" value="2"/>
</dbReference>
<feature type="compositionally biased region" description="Polar residues" evidence="1">
    <location>
        <begin position="41"/>
        <end position="64"/>
    </location>
</feature>
<proteinExistence type="predicted"/>
<dbReference type="Gene3D" id="3.10.560.10">
    <property type="entry name" value="Outer membrane lipoprotein wza domain like"/>
    <property type="match status" value="1"/>
</dbReference>
<feature type="domain" description="Helix-hairpin-helix DNA-binding motif class 1" evidence="3">
    <location>
        <begin position="188"/>
        <end position="207"/>
    </location>
</feature>
<dbReference type="Proteomes" id="UP000245080">
    <property type="component" value="Unassembled WGS sequence"/>
</dbReference>
<comment type="caution">
    <text evidence="4">The sequence shown here is derived from an EMBL/GenBank/DDBJ whole genome shotgun (WGS) entry which is preliminary data.</text>
</comment>
<keyword evidence="2" id="KW-1133">Transmembrane helix</keyword>
<dbReference type="Pfam" id="PF12836">
    <property type="entry name" value="HHH_3"/>
    <property type="match status" value="1"/>
</dbReference>
<evidence type="ECO:0000256" key="2">
    <source>
        <dbReference type="SAM" id="Phobius"/>
    </source>
</evidence>
<evidence type="ECO:0000313" key="5">
    <source>
        <dbReference type="Proteomes" id="UP000245080"/>
    </source>
</evidence>
<dbReference type="PANTHER" id="PTHR21180:SF32">
    <property type="entry name" value="ENDONUCLEASE_EXONUCLEASE_PHOSPHATASE FAMILY DOMAIN-CONTAINING PROTEIN 1"/>
    <property type="match status" value="1"/>
</dbReference>
<dbReference type="SUPFAM" id="SSF47781">
    <property type="entry name" value="RuvA domain 2-like"/>
    <property type="match status" value="1"/>
</dbReference>
<evidence type="ECO:0000259" key="3">
    <source>
        <dbReference type="SMART" id="SM00278"/>
    </source>
</evidence>
<dbReference type="InterPro" id="IPR010994">
    <property type="entry name" value="RuvA_2-like"/>
</dbReference>
<dbReference type="NCBIfam" id="TIGR00426">
    <property type="entry name" value="competence protein ComEA helix-hairpin-helix repeat region"/>
    <property type="match status" value="1"/>
</dbReference>
<protein>
    <submittedName>
        <fullName evidence="4">Competence protein ComEA</fullName>
    </submittedName>
</protein>
<dbReference type="Pfam" id="PF10531">
    <property type="entry name" value="SLBB"/>
    <property type="match status" value="1"/>
</dbReference>
<reference evidence="4 5" key="1">
    <citation type="journal article" date="2018" name="Int. J. Syst. Evol. Microbiol.">
        <title>Lactobacillus bambusae sp. nov., isolated from a traditional fermented Ma-bamboo shoots of Taiwan.</title>
        <authorList>
            <person name="Wang L.-T."/>
        </authorList>
    </citation>
    <scope>NUCLEOTIDE SEQUENCE [LARGE SCALE GENOMIC DNA]</scope>
    <source>
        <strain evidence="4 5">BS-W1</strain>
    </source>
</reference>
<dbReference type="InterPro" id="IPR051675">
    <property type="entry name" value="Endo/Exo/Phosphatase_dom_1"/>
</dbReference>
<dbReference type="GO" id="GO:0015628">
    <property type="term" value="P:protein secretion by the type II secretion system"/>
    <property type="evidence" value="ECO:0007669"/>
    <property type="project" value="TreeGrafter"/>
</dbReference>
<keyword evidence="5" id="KW-1185">Reference proteome</keyword>
<feature type="domain" description="Helix-hairpin-helix DNA-binding motif class 1" evidence="3">
    <location>
        <begin position="218"/>
        <end position="237"/>
    </location>
</feature>
<dbReference type="GO" id="GO:0006281">
    <property type="term" value="P:DNA repair"/>
    <property type="evidence" value="ECO:0007669"/>
    <property type="project" value="InterPro"/>
</dbReference>
<dbReference type="AlphaFoldDB" id="A0A2V1N0B6"/>
<accession>A0A2V1N0B6</accession>
<dbReference type="PANTHER" id="PTHR21180">
    <property type="entry name" value="ENDONUCLEASE/EXONUCLEASE/PHOSPHATASE FAMILY DOMAIN-CONTAINING PROTEIN 1"/>
    <property type="match status" value="1"/>
</dbReference>
<evidence type="ECO:0000313" key="4">
    <source>
        <dbReference type="EMBL" id="PWG00677.1"/>
    </source>
</evidence>
<dbReference type="EMBL" id="QCXQ01000001">
    <property type="protein sequence ID" value="PWG00677.1"/>
    <property type="molecule type" value="Genomic_DNA"/>
</dbReference>
<dbReference type="GO" id="GO:0003677">
    <property type="term" value="F:DNA binding"/>
    <property type="evidence" value="ECO:0007669"/>
    <property type="project" value="InterPro"/>
</dbReference>
<dbReference type="InterPro" id="IPR004509">
    <property type="entry name" value="Competence_ComEA_HhH"/>
</dbReference>
<dbReference type="GO" id="GO:0015627">
    <property type="term" value="C:type II protein secretion system complex"/>
    <property type="evidence" value="ECO:0007669"/>
    <property type="project" value="TreeGrafter"/>
</dbReference>
<dbReference type="Gene3D" id="1.10.150.310">
    <property type="entry name" value="Tex RuvX-like domain-like"/>
    <property type="match status" value="1"/>
</dbReference>
<feature type="compositionally biased region" description="Polar residues" evidence="1">
    <location>
        <begin position="149"/>
        <end position="158"/>
    </location>
</feature>
<feature type="compositionally biased region" description="Low complexity" evidence="1">
    <location>
        <begin position="159"/>
        <end position="179"/>
    </location>
</feature>
<dbReference type="RefSeq" id="WP_109249390.1">
    <property type="nucleotide sequence ID" value="NZ_QCXQ01000001.1"/>
</dbReference>
<name>A0A2V1N0B6_9LACO</name>
<organism evidence="4 5">
    <name type="scientific">Levilactobacillus bambusae</name>
    <dbReference type="NCBI Taxonomy" id="2024736"/>
    <lineage>
        <taxon>Bacteria</taxon>
        <taxon>Bacillati</taxon>
        <taxon>Bacillota</taxon>
        <taxon>Bacilli</taxon>
        <taxon>Lactobacillales</taxon>
        <taxon>Lactobacillaceae</taxon>
        <taxon>Levilactobacillus</taxon>
    </lineage>
</organism>
<evidence type="ECO:0000256" key="1">
    <source>
        <dbReference type="SAM" id="MobiDB-lite"/>
    </source>
</evidence>
<dbReference type="InterPro" id="IPR019554">
    <property type="entry name" value="Soluble_ligand-bd"/>
</dbReference>
<feature type="region of interest" description="Disordered" evidence="1">
    <location>
        <begin position="142"/>
        <end position="179"/>
    </location>
</feature>
<keyword evidence="2" id="KW-0812">Transmembrane</keyword>
<gene>
    <name evidence="4" type="ORF">DCM90_00435</name>
</gene>
<dbReference type="OrthoDB" id="9790239at2"/>
<sequence length="240" mass="25519">MERLRQLIGIHLRWVITGGIIGVIALIIGIMTLNRGHSDQATPEFTSQQVGELNSDKTSGSSFPAASEAHQSGDIGPSSGRVFVDVKGAVKHPGLYEVRDDMRVMDAIQLAGGCTRSADQKHLNLAQRLTDQQVVYVPIKGEVKGPPAGQQNTADTKPSSVSSSTASQSGQTSSGSGATVNLNQATKEQLMTINGVGDKKADKIIEYRQQHGSFKSVDDLKDVPGFGEKTVANLRSHLSV</sequence>
<keyword evidence="2" id="KW-0472">Membrane</keyword>
<feature type="region of interest" description="Disordered" evidence="1">
    <location>
        <begin position="41"/>
        <end position="78"/>
    </location>
</feature>
<dbReference type="InterPro" id="IPR003583">
    <property type="entry name" value="Hlx-hairpin-Hlx_DNA-bd_motif"/>
</dbReference>
<feature type="transmembrane region" description="Helical" evidence="2">
    <location>
        <begin position="12"/>
        <end position="33"/>
    </location>
</feature>